<sequence length="114" mass="13221">MKVDNQSSLRLLRPSSMSSRIMAIIIMNTKDHSNDDDDHFIADTVSEIDREEVDDPESYQEGMDDSESDQEYINELENDLDSDEEDTFDFENDLESDEEDILSPQRSTDNSLKY</sequence>
<dbReference type="AlphaFoldDB" id="A0A6H5HW01"/>
<protein>
    <submittedName>
        <fullName evidence="2">Uncharacterized protein</fullName>
    </submittedName>
</protein>
<evidence type="ECO:0000313" key="2">
    <source>
        <dbReference type="EMBL" id="CAB0028490.1"/>
    </source>
</evidence>
<feature type="compositionally biased region" description="Acidic residues" evidence="1">
    <location>
        <begin position="49"/>
        <end position="101"/>
    </location>
</feature>
<feature type="compositionally biased region" description="Polar residues" evidence="1">
    <location>
        <begin position="104"/>
        <end position="114"/>
    </location>
</feature>
<accession>A0A6H5HW01</accession>
<dbReference type="EMBL" id="CADCXV010000151">
    <property type="protein sequence ID" value="CAB0028490.1"/>
    <property type="molecule type" value="Genomic_DNA"/>
</dbReference>
<proteinExistence type="predicted"/>
<evidence type="ECO:0000256" key="1">
    <source>
        <dbReference type="SAM" id="MobiDB-lite"/>
    </source>
</evidence>
<gene>
    <name evidence="2" type="ORF">TBRA_LOCUS652</name>
</gene>
<dbReference type="Proteomes" id="UP000479190">
    <property type="component" value="Unassembled WGS sequence"/>
</dbReference>
<name>A0A6H5HW01_9HYME</name>
<keyword evidence="3" id="KW-1185">Reference proteome</keyword>
<evidence type="ECO:0000313" key="3">
    <source>
        <dbReference type="Proteomes" id="UP000479190"/>
    </source>
</evidence>
<feature type="region of interest" description="Disordered" evidence="1">
    <location>
        <begin position="45"/>
        <end position="114"/>
    </location>
</feature>
<organism evidence="2 3">
    <name type="scientific">Trichogramma brassicae</name>
    <dbReference type="NCBI Taxonomy" id="86971"/>
    <lineage>
        <taxon>Eukaryota</taxon>
        <taxon>Metazoa</taxon>
        <taxon>Ecdysozoa</taxon>
        <taxon>Arthropoda</taxon>
        <taxon>Hexapoda</taxon>
        <taxon>Insecta</taxon>
        <taxon>Pterygota</taxon>
        <taxon>Neoptera</taxon>
        <taxon>Endopterygota</taxon>
        <taxon>Hymenoptera</taxon>
        <taxon>Apocrita</taxon>
        <taxon>Proctotrupomorpha</taxon>
        <taxon>Chalcidoidea</taxon>
        <taxon>Trichogrammatidae</taxon>
        <taxon>Trichogramma</taxon>
    </lineage>
</organism>
<reference evidence="2 3" key="1">
    <citation type="submission" date="2020-02" db="EMBL/GenBank/DDBJ databases">
        <authorList>
            <person name="Ferguson B K."/>
        </authorList>
    </citation>
    <scope>NUCLEOTIDE SEQUENCE [LARGE SCALE GENOMIC DNA]</scope>
</reference>